<keyword evidence="8 13" id="KW-1133">Transmembrane helix</keyword>
<keyword evidence="10 13" id="KW-0472">Membrane</keyword>
<dbReference type="InterPro" id="IPR001457">
    <property type="entry name" value="NADH_UbQ/plastoQ_OxRdtase_su6"/>
</dbReference>
<keyword evidence="4 13" id="KW-1003">Cell membrane</keyword>
<dbReference type="AlphaFoldDB" id="A0A2U1B0P9"/>
<dbReference type="PANTHER" id="PTHR33269:SF17">
    <property type="entry name" value="NADH-UBIQUINONE OXIDOREDUCTASE CHAIN 6"/>
    <property type="match status" value="1"/>
</dbReference>
<dbReference type="OrthoDB" id="9790848at2"/>
<feature type="transmembrane region" description="Helical" evidence="13">
    <location>
        <begin position="6"/>
        <end position="23"/>
    </location>
</feature>
<evidence type="ECO:0000256" key="5">
    <source>
        <dbReference type="ARBA" id="ARBA00022692"/>
    </source>
</evidence>
<evidence type="ECO:0000256" key="9">
    <source>
        <dbReference type="ARBA" id="ARBA00023027"/>
    </source>
</evidence>
<dbReference type="FunFam" id="1.20.120.1200:FF:000001">
    <property type="entry name" value="NADH-quinone oxidoreductase subunit J"/>
    <property type="match status" value="1"/>
</dbReference>
<protein>
    <recommendedName>
        <fullName evidence="3 13">NADH-quinone oxidoreductase subunit J</fullName>
        <ecNumber evidence="13">7.1.1.-</ecNumber>
    </recommendedName>
</protein>
<evidence type="ECO:0000256" key="6">
    <source>
        <dbReference type="ARBA" id="ARBA00022719"/>
    </source>
</evidence>
<dbReference type="EMBL" id="QEKI01000003">
    <property type="protein sequence ID" value="PVY42269.1"/>
    <property type="molecule type" value="Genomic_DNA"/>
</dbReference>
<evidence type="ECO:0000256" key="7">
    <source>
        <dbReference type="ARBA" id="ARBA00022967"/>
    </source>
</evidence>
<dbReference type="GO" id="GO:0048038">
    <property type="term" value="F:quinone binding"/>
    <property type="evidence" value="ECO:0007669"/>
    <property type="project" value="UniProtKB-UniRule"/>
</dbReference>
<dbReference type="Pfam" id="PF00499">
    <property type="entry name" value="Oxidored_q3"/>
    <property type="match status" value="1"/>
</dbReference>
<comment type="subcellular location">
    <subcellularLocation>
        <location evidence="1 13">Cell membrane</location>
        <topology evidence="1 13">Multi-pass membrane protein</topology>
    </subcellularLocation>
</comment>
<dbReference type="Proteomes" id="UP000245466">
    <property type="component" value="Unassembled WGS sequence"/>
</dbReference>
<feature type="transmembrane region" description="Helical" evidence="13">
    <location>
        <begin position="56"/>
        <end position="76"/>
    </location>
</feature>
<evidence type="ECO:0000313" key="15">
    <source>
        <dbReference type="Proteomes" id="UP000245466"/>
    </source>
</evidence>
<comment type="similarity">
    <text evidence="2 13">Belongs to the complex I subunit 6 family.</text>
</comment>
<accession>A0A2U1B0P9</accession>
<keyword evidence="15" id="KW-1185">Reference proteome</keyword>
<evidence type="ECO:0000256" key="12">
    <source>
        <dbReference type="ARBA" id="ARBA00047712"/>
    </source>
</evidence>
<evidence type="ECO:0000256" key="1">
    <source>
        <dbReference type="ARBA" id="ARBA00004651"/>
    </source>
</evidence>
<dbReference type="GO" id="GO:0008137">
    <property type="term" value="F:NADH dehydrogenase (ubiquinone) activity"/>
    <property type="evidence" value="ECO:0007669"/>
    <property type="project" value="UniProtKB-UniRule"/>
</dbReference>
<dbReference type="GO" id="GO:0005886">
    <property type="term" value="C:plasma membrane"/>
    <property type="evidence" value="ECO:0007669"/>
    <property type="project" value="UniProtKB-SubCell"/>
</dbReference>
<keyword evidence="9 13" id="KW-0520">NAD</keyword>
<comment type="caution">
    <text evidence="14">The sequence shown here is derived from an EMBL/GenBank/DDBJ whole genome shotgun (WGS) entry which is preliminary data.</text>
</comment>
<comment type="function">
    <text evidence="13">NDH-1 shuttles electrons from NADH, via FMN and iron-sulfur (Fe-S) centers, to quinones in the respiratory chain. Couples the redox reaction to proton translocation (for every two electrons transferred, four hydrogen ions are translocated across the cytoplasmic membrane), and thus conserves the redox energy in a proton gradient.</text>
</comment>
<dbReference type="RefSeq" id="WP_116542444.1">
    <property type="nucleotide sequence ID" value="NZ_QEKI01000003.1"/>
</dbReference>
<feature type="transmembrane region" description="Helical" evidence="13">
    <location>
        <begin position="30"/>
        <end position="50"/>
    </location>
</feature>
<evidence type="ECO:0000256" key="11">
    <source>
        <dbReference type="ARBA" id="ARBA00025811"/>
    </source>
</evidence>
<evidence type="ECO:0000313" key="14">
    <source>
        <dbReference type="EMBL" id="PVY42269.1"/>
    </source>
</evidence>
<keyword evidence="5 13" id="KW-0812">Transmembrane</keyword>
<evidence type="ECO:0000256" key="10">
    <source>
        <dbReference type="ARBA" id="ARBA00023136"/>
    </source>
</evidence>
<proteinExistence type="inferred from homology"/>
<keyword evidence="7" id="KW-1278">Translocase</keyword>
<evidence type="ECO:0000256" key="13">
    <source>
        <dbReference type="RuleBase" id="RU004429"/>
    </source>
</evidence>
<keyword evidence="6 13" id="KW-0874">Quinone</keyword>
<feature type="transmembrane region" description="Helical" evidence="13">
    <location>
        <begin position="97"/>
        <end position="114"/>
    </location>
</feature>
<dbReference type="Gene3D" id="1.20.120.1200">
    <property type="entry name" value="NADH-ubiquinone/plastoquinone oxidoreductase chain 6, subunit NuoJ"/>
    <property type="match status" value="1"/>
</dbReference>
<dbReference type="EC" id="7.1.1.-" evidence="13"/>
<name>A0A2U1B0P9_9BACT</name>
<evidence type="ECO:0000256" key="2">
    <source>
        <dbReference type="ARBA" id="ARBA00005698"/>
    </source>
</evidence>
<evidence type="ECO:0000256" key="8">
    <source>
        <dbReference type="ARBA" id="ARBA00022989"/>
    </source>
</evidence>
<evidence type="ECO:0000256" key="3">
    <source>
        <dbReference type="ARBA" id="ARBA00019907"/>
    </source>
</evidence>
<reference evidence="14 15" key="1">
    <citation type="submission" date="2018-04" db="EMBL/GenBank/DDBJ databases">
        <title>Genomic Encyclopedia of Type Strains, Phase IV (KMG-IV): sequencing the most valuable type-strain genomes for metagenomic binning, comparative biology and taxonomic classification.</title>
        <authorList>
            <person name="Goeker M."/>
        </authorList>
    </citation>
    <scope>NUCLEOTIDE SEQUENCE [LARGE SCALE GENOMIC DNA]</scope>
    <source>
        <strain evidence="14 15">DSM 100231</strain>
    </source>
</reference>
<feature type="transmembrane region" description="Helical" evidence="13">
    <location>
        <begin position="134"/>
        <end position="161"/>
    </location>
</feature>
<dbReference type="NCBIfam" id="NF005162">
    <property type="entry name" value="PRK06638.1-1"/>
    <property type="match status" value="1"/>
</dbReference>
<organism evidence="14 15">
    <name type="scientific">Pontibacter virosus</name>
    <dbReference type="NCBI Taxonomy" id="1765052"/>
    <lineage>
        <taxon>Bacteria</taxon>
        <taxon>Pseudomonadati</taxon>
        <taxon>Bacteroidota</taxon>
        <taxon>Cytophagia</taxon>
        <taxon>Cytophagales</taxon>
        <taxon>Hymenobacteraceae</taxon>
        <taxon>Pontibacter</taxon>
    </lineage>
</organism>
<evidence type="ECO:0000256" key="4">
    <source>
        <dbReference type="ARBA" id="ARBA00022475"/>
    </source>
</evidence>
<comment type="subunit">
    <text evidence="11">Composed of 13 different subunits. Subunits NuoA, H, J, K, L, M, N constitute the membrane sector of the complex.</text>
</comment>
<sequence>MELTFYIAAAVAVLATIMVITRYNMIHALLYLVVSFMAVAVVFVTMGAPFMAALEVIVYAGAIVVLIIFVIMMLSLTREDVEQEKAWLQPKLWVGPALLSFVLLAELVYLLVIADMPAAPAVAGSYVDARAVGLALYGPYVLGVQLSGILLMAGIVGAYHLGRQKKKVIHRFLQEKEPQKERSAVL</sequence>
<dbReference type="InterPro" id="IPR042106">
    <property type="entry name" value="Nuo/plastoQ_OxRdtase_6_NuoJ"/>
</dbReference>
<gene>
    <name evidence="14" type="ORF">C8E01_103135</name>
</gene>
<dbReference type="PANTHER" id="PTHR33269">
    <property type="entry name" value="NADH-UBIQUINONE OXIDOREDUCTASE CHAIN 6"/>
    <property type="match status" value="1"/>
</dbReference>
<comment type="catalytic activity">
    <reaction evidence="12 13">
        <text>a quinone + NADH + 5 H(+)(in) = a quinol + NAD(+) + 4 H(+)(out)</text>
        <dbReference type="Rhea" id="RHEA:57888"/>
        <dbReference type="ChEBI" id="CHEBI:15378"/>
        <dbReference type="ChEBI" id="CHEBI:24646"/>
        <dbReference type="ChEBI" id="CHEBI:57540"/>
        <dbReference type="ChEBI" id="CHEBI:57945"/>
        <dbReference type="ChEBI" id="CHEBI:132124"/>
    </reaction>
</comment>